<dbReference type="NCBIfam" id="TIGR01641">
    <property type="entry name" value="phageSPP1_gp7"/>
    <property type="match status" value="1"/>
</dbReference>
<dbReference type="InterPro" id="IPR006528">
    <property type="entry name" value="Phage_head_morphogenesis_dom"/>
</dbReference>
<dbReference type="RefSeq" id="WP_163302448.1">
    <property type="nucleotide sequence ID" value="NZ_JAAGRQ010000047.1"/>
</dbReference>
<organism evidence="2 3">
    <name type="scientific">Desulfolutivibrio sulfodismutans</name>
    <dbReference type="NCBI Taxonomy" id="63561"/>
    <lineage>
        <taxon>Bacteria</taxon>
        <taxon>Pseudomonadati</taxon>
        <taxon>Thermodesulfobacteriota</taxon>
        <taxon>Desulfovibrionia</taxon>
        <taxon>Desulfovibrionales</taxon>
        <taxon>Desulfovibrionaceae</taxon>
        <taxon>Desulfolutivibrio</taxon>
    </lineage>
</organism>
<evidence type="ECO:0000259" key="1">
    <source>
        <dbReference type="Pfam" id="PF04233"/>
    </source>
</evidence>
<reference evidence="2 3" key="1">
    <citation type="submission" date="2020-02" db="EMBL/GenBank/DDBJ databases">
        <title>Comparative genomics of sulfur disproportionating microorganisms.</title>
        <authorList>
            <person name="Ward L.M."/>
            <person name="Bertran E."/>
            <person name="Johnston D.T."/>
        </authorList>
    </citation>
    <scope>NUCLEOTIDE SEQUENCE [LARGE SCALE GENOMIC DNA]</scope>
    <source>
        <strain evidence="2 3">DSM 3696</strain>
    </source>
</reference>
<sequence length="437" mass="48724">MAIEFKAVAPAESVAYLEARGHVLTPTFDWREMWQGEHTRAFTVAKSAGFDVLKDIEQAVLRAKSEGRTLKQFAAELTPILQAKGWWGKKDMTHPDTGQVVRAQLGSPRRLQIIYDTNMRTAHAAGTWARYERTKHIAPYLRYVAILDGKTRPEHRAWHGIVLRGDHPWWKMHFPPNGWHCRCVVIQLSEAQLRELGYEISPDLVIEMEKYVNPRTGQEIYVPKGIDPGFAYNPGQAALENHAARAMLDKLPQASADLAAAQAASARFVVPALKHDLSEWVQGKLTAMETGAPISAGERRVVGALDQKVIDFMREKKAPPECGAITLSDKGIAHLYREGKQASGVGLSRETIARVVDALWEPEAVYWDKANPALLYLIDAGDGAGKLVVRVNHAVRMRVAAPGEELTKQTVVTNDLWSGRVIDPKDMENTGMFERIF</sequence>
<keyword evidence="3" id="KW-1185">Reference proteome</keyword>
<dbReference type="AlphaFoldDB" id="A0A7K3NMQ3"/>
<protein>
    <recommendedName>
        <fullName evidence="1">Phage head morphogenesis domain-containing protein</fullName>
    </recommendedName>
</protein>
<dbReference type="EMBL" id="JAAGRQ010000047">
    <property type="protein sequence ID" value="NDY57407.1"/>
    <property type="molecule type" value="Genomic_DNA"/>
</dbReference>
<gene>
    <name evidence="2" type="ORF">G3N56_11710</name>
</gene>
<dbReference type="Pfam" id="PF04233">
    <property type="entry name" value="Phage_Mu_F"/>
    <property type="match status" value="1"/>
</dbReference>
<proteinExistence type="predicted"/>
<feature type="domain" description="Phage head morphogenesis" evidence="1">
    <location>
        <begin position="54"/>
        <end position="186"/>
    </location>
</feature>
<evidence type="ECO:0000313" key="3">
    <source>
        <dbReference type="Proteomes" id="UP000469724"/>
    </source>
</evidence>
<dbReference type="Proteomes" id="UP000469724">
    <property type="component" value="Unassembled WGS sequence"/>
</dbReference>
<name>A0A7K3NMQ3_9BACT</name>
<evidence type="ECO:0000313" key="2">
    <source>
        <dbReference type="EMBL" id="NDY57407.1"/>
    </source>
</evidence>
<accession>A0A7K3NMQ3</accession>
<comment type="caution">
    <text evidence="2">The sequence shown here is derived from an EMBL/GenBank/DDBJ whole genome shotgun (WGS) entry which is preliminary data.</text>
</comment>